<evidence type="ECO:0000256" key="1">
    <source>
        <dbReference type="ARBA" id="ARBA00022679"/>
    </source>
</evidence>
<keyword evidence="4" id="KW-1185">Reference proteome</keyword>
<organism evidence="3 4">
    <name type="scientific">Pythium oligandrum</name>
    <name type="common">Mycoparasitic fungus</name>
    <dbReference type="NCBI Taxonomy" id="41045"/>
    <lineage>
        <taxon>Eukaryota</taxon>
        <taxon>Sar</taxon>
        <taxon>Stramenopiles</taxon>
        <taxon>Oomycota</taxon>
        <taxon>Peronosporomycetes</taxon>
        <taxon>Pythiales</taxon>
        <taxon>Pythiaceae</taxon>
        <taxon>Pythium</taxon>
    </lineage>
</organism>
<evidence type="ECO:0000313" key="4">
    <source>
        <dbReference type="Proteomes" id="UP000794436"/>
    </source>
</evidence>
<evidence type="ECO:0000259" key="2">
    <source>
        <dbReference type="PROSITE" id="PS51186"/>
    </source>
</evidence>
<accession>A0A8K1FN87</accession>
<dbReference type="SUPFAM" id="SSF55729">
    <property type="entry name" value="Acyl-CoA N-acyltransferases (Nat)"/>
    <property type="match status" value="1"/>
</dbReference>
<name>A0A8K1FN87_PYTOL</name>
<dbReference type="PANTHER" id="PTHR13947">
    <property type="entry name" value="GNAT FAMILY N-ACETYLTRANSFERASE"/>
    <property type="match status" value="1"/>
</dbReference>
<dbReference type="Gene3D" id="3.40.630.30">
    <property type="match status" value="1"/>
</dbReference>
<proteinExistence type="predicted"/>
<evidence type="ECO:0000313" key="3">
    <source>
        <dbReference type="EMBL" id="TMW64408.1"/>
    </source>
</evidence>
<keyword evidence="1" id="KW-0808">Transferase</keyword>
<dbReference type="CDD" id="cd04301">
    <property type="entry name" value="NAT_SF"/>
    <property type="match status" value="1"/>
</dbReference>
<dbReference type="InterPro" id="IPR000182">
    <property type="entry name" value="GNAT_dom"/>
</dbReference>
<sequence length="186" mass="21294">MTEANVNPASDVQQKPLIQVRPYHPEDREQVHKIFVAALTAHTETNGNKEFWLRYIDNGLKTDIGDIEGTYFASGGQFWVATTVVDQRELVIGTVGLEFKPDNEAELRRMFVTPEYQRSGAGRLLVNSLEEFAQQNEIVRVWLTTGLMMTRAQKFYQSLGFKHTKTTAVSPDHSLVQVCHYEKRYN</sequence>
<dbReference type="InterPro" id="IPR050769">
    <property type="entry name" value="NAT_camello-type"/>
</dbReference>
<reference evidence="3" key="1">
    <citation type="submission" date="2019-03" db="EMBL/GenBank/DDBJ databases">
        <title>Long read genome sequence of the mycoparasitic Pythium oligandrum ATCC 38472 isolated from sugarbeet rhizosphere.</title>
        <authorList>
            <person name="Gaulin E."/>
        </authorList>
    </citation>
    <scope>NUCLEOTIDE SEQUENCE</scope>
    <source>
        <strain evidence="3">ATCC 38472_TT</strain>
    </source>
</reference>
<dbReference type="AlphaFoldDB" id="A0A8K1FN87"/>
<dbReference type="PROSITE" id="PS51186">
    <property type="entry name" value="GNAT"/>
    <property type="match status" value="1"/>
</dbReference>
<dbReference type="PANTHER" id="PTHR13947:SF37">
    <property type="entry name" value="LD18367P"/>
    <property type="match status" value="1"/>
</dbReference>
<dbReference type="EMBL" id="SPLM01000040">
    <property type="protein sequence ID" value="TMW64408.1"/>
    <property type="molecule type" value="Genomic_DNA"/>
</dbReference>
<protein>
    <recommendedName>
        <fullName evidence="2">N-acetyltransferase domain-containing protein</fullName>
    </recommendedName>
</protein>
<dbReference type="GO" id="GO:0008080">
    <property type="term" value="F:N-acetyltransferase activity"/>
    <property type="evidence" value="ECO:0007669"/>
    <property type="project" value="InterPro"/>
</dbReference>
<dbReference type="Proteomes" id="UP000794436">
    <property type="component" value="Unassembled WGS sequence"/>
</dbReference>
<comment type="caution">
    <text evidence="3">The sequence shown here is derived from an EMBL/GenBank/DDBJ whole genome shotgun (WGS) entry which is preliminary data.</text>
</comment>
<dbReference type="Pfam" id="PF00583">
    <property type="entry name" value="Acetyltransf_1"/>
    <property type="match status" value="1"/>
</dbReference>
<gene>
    <name evidence="3" type="ORF">Poli38472_013030</name>
</gene>
<dbReference type="InterPro" id="IPR016181">
    <property type="entry name" value="Acyl_CoA_acyltransferase"/>
</dbReference>
<dbReference type="OrthoDB" id="41532at2759"/>
<feature type="domain" description="N-acetyltransferase" evidence="2">
    <location>
        <begin position="18"/>
        <end position="186"/>
    </location>
</feature>